<protein>
    <recommendedName>
        <fullName evidence="1">CxC2-like cysteine cluster KDZ transposase-associated domain-containing protein</fullName>
    </recommendedName>
</protein>
<dbReference type="OrthoDB" id="2803146at2759"/>
<evidence type="ECO:0000313" key="3">
    <source>
        <dbReference type="Proteomes" id="UP000703269"/>
    </source>
</evidence>
<dbReference type="AlphaFoldDB" id="A0A9P3GS23"/>
<gene>
    <name evidence="2" type="ORF">PsYK624_171380</name>
</gene>
<keyword evidence="3" id="KW-1185">Reference proteome</keyword>
<dbReference type="Pfam" id="PF18803">
    <property type="entry name" value="CxC2"/>
    <property type="match status" value="1"/>
</dbReference>
<dbReference type="EMBL" id="BPQB01000212">
    <property type="protein sequence ID" value="GJF00836.1"/>
    <property type="molecule type" value="Genomic_DNA"/>
</dbReference>
<evidence type="ECO:0000259" key="1">
    <source>
        <dbReference type="Pfam" id="PF18803"/>
    </source>
</evidence>
<sequence length="214" mass="23893">MALRKEDVHGRGATATLNHISEDGKHIVRDHQRFPTPAPPTLQTTVEDVIDAEAAWNLSPPESLPFANNSEPTVATPVQQVQKFAEQGPKTFVTIQWNGKFFEATTLQSLGFILQLGHPHGEPCLAPTAASRNFMVMHTNGFHSMTVQYCQCDKQYRAGTSVQQLLRYELYPATLDNPSTCCTFRLLETFHMLTLQSKVTHGLRLLPIPPEVDQ</sequence>
<reference evidence="2 3" key="1">
    <citation type="submission" date="2021-08" db="EMBL/GenBank/DDBJ databases">
        <title>Draft Genome Sequence of Phanerochaete sordida strain YK-624.</title>
        <authorList>
            <person name="Mori T."/>
            <person name="Dohra H."/>
            <person name="Suzuki T."/>
            <person name="Kawagishi H."/>
            <person name="Hirai H."/>
        </authorList>
    </citation>
    <scope>NUCLEOTIDE SEQUENCE [LARGE SCALE GENOMIC DNA]</scope>
    <source>
        <strain evidence="2 3">YK-624</strain>
    </source>
</reference>
<feature type="domain" description="CxC2-like cysteine cluster KDZ transposase-associated" evidence="1">
    <location>
        <begin position="107"/>
        <end position="200"/>
    </location>
</feature>
<accession>A0A9P3GS23</accession>
<evidence type="ECO:0000313" key="2">
    <source>
        <dbReference type="EMBL" id="GJF00836.1"/>
    </source>
</evidence>
<dbReference type="InterPro" id="IPR041457">
    <property type="entry name" value="CxC2_KDZ-assoc"/>
</dbReference>
<dbReference type="Proteomes" id="UP000703269">
    <property type="component" value="Unassembled WGS sequence"/>
</dbReference>
<name>A0A9P3GS23_9APHY</name>
<comment type="caution">
    <text evidence="2">The sequence shown here is derived from an EMBL/GenBank/DDBJ whole genome shotgun (WGS) entry which is preliminary data.</text>
</comment>
<proteinExistence type="predicted"/>
<organism evidence="2 3">
    <name type="scientific">Phanerochaete sordida</name>
    <dbReference type="NCBI Taxonomy" id="48140"/>
    <lineage>
        <taxon>Eukaryota</taxon>
        <taxon>Fungi</taxon>
        <taxon>Dikarya</taxon>
        <taxon>Basidiomycota</taxon>
        <taxon>Agaricomycotina</taxon>
        <taxon>Agaricomycetes</taxon>
        <taxon>Polyporales</taxon>
        <taxon>Phanerochaetaceae</taxon>
        <taxon>Phanerochaete</taxon>
    </lineage>
</organism>